<dbReference type="PANTHER" id="PTHR43709:SF2">
    <property type="entry name" value="DUF453 DOMAIN PROTEIN (AFU_ORTHOLOGUE AFUA_6G00360)"/>
    <property type="match status" value="1"/>
</dbReference>
<comment type="caution">
    <text evidence="3">The sequence shown here is derived from an EMBL/GenBank/DDBJ whole genome shotgun (WGS) entry which is preliminary data.</text>
</comment>
<organism evidence="3 4">
    <name type="scientific">Aerophobetes bacterium</name>
    <dbReference type="NCBI Taxonomy" id="2030807"/>
    <lineage>
        <taxon>Bacteria</taxon>
        <taxon>Candidatus Aerophobota</taxon>
    </lineage>
</organism>
<proteinExistence type="inferred from homology"/>
<evidence type="ECO:0000313" key="3">
    <source>
        <dbReference type="EMBL" id="RLE15014.1"/>
    </source>
</evidence>
<keyword evidence="2 3" id="KW-0413">Isomerase</keyword>
<reference evidence="3 4" key="1">
    <citation type="submission" date="2018-06" db="EMBL/GenBank/DDBJ databases">
        <title>Extensive metabolic versatility and redundancy in microbially diverse, dynamic hydrothermal sediments.</title>
        <authorList>
            <person name="Dombrowski N."/>
            <person name="Teske A."/>
            <person name="Baker B.J."/>
        </authorList>
    </citation>
    <scope>NUCLEOTIDE SEQUENCE [LARGE SCALE GENOMIC DNA]</scope>
    <source>
        <strain evidence="3">B3_G15</strain>
    </source>
</reference>
<dbReference type="Proteomes" id="UP000280417">
    <property type="component" value="Unassembled WGS sequence"/>
</dbReference>
<dbReference type="Pfam" id="PF04303">
    <property type="entry name" value="PrpF"/>
    <property type="match status" value="1"/>
</dbReference>
<sequence>MGKKIPCSIMRGGTSKGVFFWEKDLPADKRIKDKVILFIFGSPDSRQINGLGGADPLTSKCAIISPSSQKEADIDYTIGNVSITRPLVDYSSNCGNLSAAVAAFAVDEGLTKPSEPVSYVRMFNTNTRKIILAEVPTKKGKFFSEGSYSISGVPGKGSKILLDFKNTAGSVTGKLLPTGNVKDTIRLSDKTELEISIVDIATPMVFVRAKDLGLKGYELPAEINSNLSLLQKLEEIRGRTAEIIKVVDNWQRAASLIPATPKIAFVSPPQDYEDFYHHRVLSRDIDFTSRIMSMQKAHKAYAVTGSICTAVAAKIKGTLVNEALAQKKEGFIKFGHASGTIEIEIEVEEEKGTMMVKKAAVGRTARRIMDGFAFVPGTLFEE</sequence>
<protein>
    <submittedName>
        <fullName evidence="3">3-methylitaconate isomerase</fullName>
    </submittedName>
</protein>
<dbReference type="PANTHER" id="PTHR43709">
    <property type="entry name" value="ACONITATE ISOMERASE-RELATED"/>
    <property type="match status" value="1"/>
</dbReference>
<dbReference type="GO" id="GO:0016853">
    <property type="term" value="F:isomerase activity"/>
    <property type="evidence" value="ECO:0007669"/>
    <property type="project" value="UniProtKB-KW"/>
</dbReference>
<dbReference type="AlphaFoldDB" id="A0A662DGN1"/>
<dbReference type="EMBL" id="QMQA01000020">
    <property type="protein sequence ID" value="RLE15014.1"/>
    <property type="molecule type" value="Genomic_DNA"/>
</dbReference>
<dbReference type="Gene3D" id="3.10.310.10">
    <property type="entry name" value="Diaminopimelate Epimerase, Chain A, domain 1"/>
    <property type="match status" value="2"/>
</dbReference>
<accession>A0A662DGN1</accession>
<evidence type="ECO:0000256" key="2">
    <source>
        <dbReference type="ARBA" id="ARBA00023235"/>
    </source>
</evidence>
<dbReference type="SUPFAM" id="SSF54506">
    <property type="entry name" value="Diaminopimelate epimerase-like"/>
    <property type="match status" value="2"/>
</dbReference>
<name>A0A662DGN1_UNCAE</name>
<comment type="similarity">
    <text evidence="1">Belongs to the PrpF family.</text>
</comment>
<gene>
    <name evidence="3" type="ORF">DRJ04_01290</name>
</gene>
<dbReference type="InterPro" id="IPR007400">
    <property type="entry name" value="PrpF-like"/>
</dbReference>
<evidence type="ECO:0000313" key="4">
    <source>
        <dbReference type="Proteomes" id="UP000280417"/>
    </source>
</evidence>
<evidence type="ECO:0000256" key="1">
    <source>
        <dbReference type="ARBA" id="ARBA00007673"/>
    </source>
</evidence>